<dbReference type="GeneID" id="85306210"/>
<comment type="caution">
    <text evidence="9">The sequence shown here is derived from an EMBL/GenBank/DDBJ whole genome shotgun (WGS) entry which is preliminary data.</text>
</comment>
<keyword evidence="3 7" id="KW-1133">Transmembrane helix</keyword>
<evidence type="ECO:0000256" key="1">
    <source>
        <dbReference type="ARBA" id="ARBA00004141"/>
    </source>
</evidence>
<feature type="transmembrane region" description="Helical" evidence="7">
    <location>
        <begin position="260"/>
        <end position="278"/>
    </location>
</feature>
<evidence type="ECO:0000256" key="7">
    <source>
        <dbReference type="SAM" id="Phobius"/>
    </source>
</evidence>
<dbReference type="Pfam" id="PF20684">
    <property type="entry name" value="Fung_rhodopsin"/>
    <property type="match status" value="1"/>
</dbReference>
<dbReference type="EMBL" id="MU839032">
    <property type="protein sequence ID" value="KAK1762891.1"/>
    <property type="molecule type" value="Genomic_DNA"/>
</dbReference>
<comment type="similarity">
    <text evidence="5">Belongs to the SAT4 family.</text>
</comment>
<evidence type="ECO:0000313" key="9">
    <source>
        <dbReference type="EMBL" id="KAK1762891.1"/>
    </source>
</evidence>
<evidence type="ECO:0000256" key="6">
    <source>
        <dbReference type="SAM" id="MobiDB-lite"/>
    </source>
</evidence>
<sequence length="306" mass="34328">MSSSASLPSASSTPPPEVTMLPSDGDRTGTVIAASVVFWFLGAVAVSLRFYARAKIVRVLGAEDWTMLGSLFFATGVSVVQIIMTTVGWGTHVWTIPSDNFIAIQKLTLSLILVYQISLVFTKMSILFLYLRILTYHHARWAVYALMAVVIIYNLWGIISELTVCTPLEKLFQMEEYDACHPVSFTWASVALHIATDFLIFFLPIPVFFRLKMPAREKITVVILFSLGFFACVISILRAVWVTQQARSQDVTWDFVPISVWNVVEVNMVIFCACGMTYKPLIAKFWPRWFTPPEKSGDVSPSDNGQ</sequence>
<dbReference type="RefSeq" id="XP_060279104.1">
    <property type="nucleotide sequence ID" value="XM_060423023.1"/>
</dbReference>
<feature type="transmembrane region" description="Helical" evidence="7">
    <location>
        <begin position="31"/>
        <end position="52"/>
    </location>
</feature>
<evidence type="ECO:0000256" key="5">
    <source>
        <dbReference type="ARBA" id="ARBA00038359"/>
    </source>
</evidence>
<evidence type="ECO:0000256" key="3">
    <source>
        <dbReference type="ARBA" id="ARBA00022989"/>
    </source>
</evidence>
<protein>
    <recommendedName>
        <fullName evidence="8">Rhodopsin domain-containing protein</fullName>
    </recommendedName>
</protein>
<keyword evidence="2 7" id="KW-0812">Transmembrane</keyword>
<feature type="domain" description="Rhodopsin" evidence="8">
    <location>
        <begin position="48"/>
        <end position="283"/>
    </location>
</feature>
<feature type="transmembrane region" description="Helical" evidence="7">
    <location>
        <begin position="221"/>
        <end position="240"/>
    </location>
</feature>
<accession>A0AAJ0BVL4</accession>
<keyword evidence="10" id="KW-1185">Reference proteome</keyword>
<dbReference type="Proteomes" id="UP001244011">
    <property type="component" value="Unassembled WGS sequence"/>
</dbReference>
<feature type="transmembrane region" description="Helical" evidence="7">
    <location>
        <begin position="109"/>
        <end position="131"/>
    </location>
</feature>
<dbReference type="InterPro" id="IPR052337">
    <property type="entry name" value="SAT4-like"/>
</dbReference>
<keyword evidence="4 7" id="KW-0472">Membrane</keyword>
<proteinExistence type="inferred from homology"/>
<dbReference type="GO" id="GO:0016020">
    <property type="term" value="C:membrane"/>
    <property type="evidence" value="ECO:0007669"/>
    <property type="project" value="UniProtKB-SubCell"/>
</dbReference>
<dbReference type="PANTHER" id="PTHR33048:SF47">
    <property type="entry name" value="INTEGRAL MEMBRANE PROTEIN-RELATED"/>
    <property type="match status" value="1"/>
</dbReference>
<comment type="subcellular location">
    <subcellularLocation>
        <location evidence="1">Membrane</location>
        <topology evidence="1">Multi-pass membrane protein</topology>
    </subcellularLocation>
</comment>
<feature type="transmembrane region" description="Helical" evidence="7">
    <location>
        <begin position="143"/>
        <end position="164"/>
    </location>
</feature>
<feature type="region of interest" description="Disordered" evidence="6">
    <location>
        <begin position="1"/>
        <end position="20"/>
    </location>
</feature>
<evidence type="ECO:0000313" key="10">
    <source>
        <dbReference type="Proteomes" id="UP001244011"/>
    </source>
</evidence>
<feature type="compositionally biased region" description="Low complexity" evidence="6">
    <location>
        <begin position="1"/>
        <end position="12"/>
    </location>
</feature>
<evidence type="ECO:0000256" key="2">
    <source>
        <dbReference type="ARBA" id="ARBA00022692"/>
    </source>
</evidence>
<evidence type="ECO:0000256" key="4">
    <source>
        <dbReference type="ARBA" id="ARBA00023136"/>
    </source>
</evidence>
<evidence type="ECO:0000259" key="8">
    <source>
        <dbReference type="Pfam" id="PF20684"/>
    </source>
</evidence>
<feature type="transmembrane region" description="Helical" evidence="7">
    <location>
        <begin position="184"/>
        <end position="209"/>
    </location>
</feature>
<dbReference type="InterPro" id="IPR049326">
    <property type="entry name" value="Rhodopsin_dom_fungi"/>
</dbReference>
<dbReference type="PANTHER" id="PTHR33048">
    <property type="entry name" value="PTH11-LIKE INTEGRAL MEMBRANE PROTEIN (AFU_ORTHOLOGUE AFUA_5G11245)"/>
    <property type="match status" value="1"/>
</dbReference>
<reference evidence="9" key="1">
    <citation type="submission" date="2023-06" db="EMBL/GenBank/DDBJ databases">
        <title>Genome-scale phylogeny and comparative genomics of the fungal order Sordariales.</title>
        <authorList>
            <consortium name="Lawrence Berkeley National Laboratory"/>
            <person name="Hensen N."/>
            <person name="Bonometti L."/>
            <person name="Westerberg I."/>
            <person name="Brannstrom I.O."/>
            <person name="Guillou S."/>
            <person name="Cros-Aarteil S."/>
            <person name="Calhoun S."/>
            <person name="Haridas S."/>
            <person name="Kuo A."/>
            <person name="Mondo S."/>
            <person name="Pangilinan J."/>
            <person name="Riley R."/>
            <person name="Labutti K."/>
            <person name="Andreopoulos B."/>
            <person name="Lipzen A."/>
            <person name="Chen C."/>
            <person name="Yanf M."/>
            <person name="Daum C."/>
            <person name="Ng V."/>
            <person name="Clum A."/>
            <person name="Steindorff A."/>
            <person name="Ohm R."/>
            <person name="Martin F."/>
            <person name="Silar P."/>
            <person name="Natvig D."/>
            <person name="Lalanne C."/>
            <person name="Gautier V."/>
            <person name="Ament-Velasquez S.L."/>
            <person name="Kruys A."/>
            <person name="Hutchinson M.I."/>
            <person name="Powell A.J."/>
            <person name="Barry K."/>
            <person name="Miller A.N."/>
            <person name="Grigoriev I.V."/>
            <person name="Debuchy R."/>
            <person name="Gladieux P."/>
            <person name="Thoren M.H."/>
            <person name="Johannesson H."/>
        </authorList>
    </citation>
    <scope>NUCLEOTIDE SEQUENCE</scope>
    <source>
        <strain evidence="9">8032-3</strain>
    </source>
</reference>
<dbReference type="AlphaFoldDB" id="A0AAJ0BVL4"/>
<organism evidence="9 10">
    <name type="scientific">Phialemonium atrogriseum</name>
    <dbReference type="NCBI Taxonomy" id="1093897"/>
    <lineage>
        <taxon>Eukaryota</taxon>
        <taxon>Fungi</taxon>
        <taxon>Dikarya</taxon>
        <taxon>Ascomycota</taxon>
        <taxon>Pezizomycotina</taxon>
        <taxon>Sordariomycetes</taxon>
        <taxon>Sordariomycetidae</taxon>
        <taxon>Cephalothecales</taxon>
        <taxon>Cephalothecaceae</taxon>
        <taxon>Phialemonium</taxon>
    </lineage>
</organism>
<gene>
    <name evidence="9" type="ORF">QBC33DRAFT_253227</name>
</gene>
<name>A0AAJ0BVL4_9PEZI</name>
<feature type="transmembrane region" description="Helical" evidence="7">
    <location>
        <begin position="64"/>
        <end position="89"/>
    </location>
</feature>